<dbReference type="PANTHER" id="PTHR30572">
    <property type="entry name" value="MEMBRANE COMPONENT OF TRANSPORTER-RELATED"/>
    <property type="match status" value="1"/>
</dbReference>
<keyword evidence="5 6" id="KW-0472">Membrane</keyword>
<feature type="domain" description="MacB-like periplasmic core" evidence="8">
    <location>
        <begin position="20"/>
        <end position="248"/>
    </location>
</feature>
<feature type="transmembrane region" description="Helical" evidence="6">
    <location>
        <begin position="21"/>
        <end position="42"/>
    </location>
</feature>
<sequence>MFRNYLKTAIRSLVRHRFFSFINMFGLSIAMALSMVIIMLVADQLTYDRHITTRERIYRINSNPIGEQGQQYGEAATSALPLRQELLENHAGVEKAVRLVRGFGNIWVELAQNVNIPVAGYYADPEVLDFFEYELEYGDAKTALTTPYTVVLTKKAARKLFKQENPVGETFNVGDDGPYTVTGVIRETKNKSHIAFEAFASISTVTALEATGKRTKNLDNWYNYTQGWVYVLLAPGKTPASLQAALDRIQKKYFTTLPKPETQDKVHYTLQALTNITPGPLVENPIGPFLPWLFIYFFGGLAAVVMLTSCFNFTNLSIARSLTRAREIGIRKVTGAMRWQVFMQFISESVITSMCALLGAFLILFLLKPLLMQLSFARMMMWNLEINYSVVGIFIVFAFVVGVLAGFFPAVVLSGFQPVKVLKGLGTMKLFSHVGLRKTLLVTQFSFSLIFILSVIVVYDQLQLFLKADHGFSMEKKIVVGLSNTSYVALKTELLKYNNIENVSAVSHVPAAGISRSTKYKVSLDEKEWTDLYYFSTDEDYLKNMDLHLVAGEYFAAAQLSNNNFIVLNERAVSAFHFSSAAAAIGQQLILQDDSTRKQIIGVVKDYNHHMLFDKLEPMALTTDEKEYTALQVQYTGTYEDAGKSIEKAWATINPTLKIDYKDFNDEVHKMYKVFFGDLVSILSVIAFLAITISCLGLLGMATYATETRIKEISIRKVLGSSDGALLYLLSKGFGSMLLIAIVIAVPTAWFINNLWLEQLAYHVSVSMLTIAISIFTLTVFGIVTIGSQAWRALYVKPVDNLRGE</sequence>
<feature type="transmembrane region" description="Helical" evidence="6">
    <location>
        <begin position="764"/>
        <end position="787"/>
    </location>
</feature>
<evidence type="ECO:0000313" key="9">
    <source>
        <dbReference type="EMBL" id="MBT1712020.1"/>
    </source>
</evidence>
<name>A0AAP2GWA8_9BACT</name>
<evidence type="ECO:0000259" key="8">
    <source>
        <dbReference type="Pfam" id="PF12704"/>
    </source>
</evidence>
<accession>A0AAP2GWA8</accession>
<evidence type="ECO:0000256" key="1">
    <source>
        <dbReference type="ARBA" id="ARBA00004651"/>
    </source>
</evidence>
<dbReference type="Pfam" id="PF02687">
    <property type="entry name" value="FtsX"/>
    <property type="match status" value="2"/>
</dbReference>
<evidence type="ECO:0000256" key="3">
    <source>
        <dbReference type="ARBA" id="ARBA00022692"/>
    </source>
</evidence>
<dbReference type="EMBL" id="JAHESE010000047">
    <property type="protein sequence ID" value="MBT1712020.1"/>
    <property type="molecule type" value="Genomic_DNA"/>
</dbReference>
<feature type="domain" description="ABC3 transporter permease C-terminal" evidence="7">
    <location>
        <begin position="301"/>
        <end position="416"/>
    </location>
</feature>
<dbReference type="AlphaFoldDB" id="A0AAP2GWA8"/>
<feature type="transmembrane region" description="Helical" evidence="6">
    <location>
        <begin position="726"/>
        <end position="752"/>
    </location>
</feature>
<dbReference type="InterPro" id="IPR003838">
    <property type="entry name" value="ABC3_permease_C"/>
</dbReference>
<feature type="transmembrane region" description="Helical" evidence="6">
    <location>
        <begin position="341"/>
        <end position="366"/>
    </location>
</feature>
<feature type="transmembrane region" description="Helical" evidence="6">
    <location>
        <begin position="679"/>
        <end position="705"/>
    </location>
</feature>
<feature type="transmembrane region" description="Helical" evidence="6">
    <location>
        <begin position="289"/>
        <end position="314"/>
    </location>
</feature>
<feature type="domain" description="MacB-like periplasmic core" evidence="8">
    <location>
        <begin position="500"/>
        <end position="623"/>
    </location>
</feature>
<gene>
    <name evidence="9" type="ORF">KK062_27510</name>
</gene>
<feature type="domain" description="ABC3 transporter permease C-terminal" evidence="7">
    <location>
        <begin position="685"/>
        <end position="795"/>
    </location>
</feature>
<dbReference type="Proteomes" id="UP001319080">
    <property type="component" value="Unassembled WGS sequence"/>
</dbReference>
<reference evidence="9 10" key="1">
    <citation type="submission" date="2021-05" db="EMBL/GenBank/DDBJ databases">
        <title>A Polyphasic approach of four new species of the genus Ohtaekwangia: Ohtaekwangia histidinii sp. nov., Ohtaekwangia cretensis sp. nov., Ohtaekwangia indiensis sp. nov., Ohtaekwangia reichenbachii sp. nov. from diverse environment.</title>
        <authorList>
            <person name="Octaviana S."/>
        </authorList>
    </citation>
    <scope>NUCLEOTIDE SEQUENCE [LARGE SCALE GENOMIC DNA]</scope>
    <source>
        <strain evidence="9 10">PWU5</strain>
    </source>
</reference>
<evidence type="ECO:0000256" key="4">
    <source>
        <dbReference type="ARBA" id="ARBA00022989"/>
    </source>
</evidence>
<dbReference type="PANTHER" id="PTHR30572:SF18">
    <property type="entry name" value="ABC-TYPE MACROLIDE FAMILY EXPORT SYSTEM PERMEASE COMPONENT 2"/>
    <property type="match status" value="1"/>
</dbReference>
<keyword evidence="4 6" id="KW-1133">Transmembrane helix</keyword>
<dbReference type="GO" id="GO:0005886">
    <property type="term" value="C:plasma membrane"/>
    <property type="evidence" value="ECO:0007669"/>
    <property type="project" value="UniProtKB-SubCell"/>
</dbReference>
<dbReference type="RefSeq" id="WP_254087589.1">
    <property type="nucleotide sequence ID" value="NZ_JAHESE010000047.1"/>
</dbReference>
<comment type="caution">
    <text evidence="9">The sequence shown here is derived from an EMBL/GenBank/DDBJ whole genome shotgun (WGS) entry which is preliminary data.</text>
</comment>
<dbReference type="InterPro" id="IPR025857">
    <property type="entry name" value="MacB_PCD"/>
</dbReference>
<feature type="transmembrane region" description="Helical" evidence="6">
    <location>
        <begin position="440"/>
        <end position="459"/>
    </location>
</feature>
<evidence type="ECO:0000256" key="2">
    <source>
        <dbReference type="ARBA" id="ARBA00022475"/>
    </source>
</evidence>
<keyword evidence="2" id="KW-1003">Cell membrane</keyword>
<proteinExistence type="predicted"/>
<evidence type="ECO:0000259" key="7">
    <source>
        <dbReference type="Pfam" id="PF02687"/>
    </source>
</evidence>
<protein>
    <submittedName>
        <fullName evidence="9">ABC transporter permease</fullName>
    </submittedName>
</protein>
<comment type="subcellular location">
    <subcellularLocation>
        <location evidence="1">Cell membrane</location>
        <topology evidence="1">Multi-pass membrane protein</topology>
    </subcellularLocation>
</comment>
<evidence type="ECO:0000256" key="6">
    <source>
        <dbReference type="SAM" id="Phobius"/>
    </source>
</evidence>
<dbReference type="InterPro" id="IPR050250">
    <property type="entry name" value="Macrolide_Exporter_MacB"/>
</dbReference>
<feature type="transmembrane region" description="Helical" evidence="6">
    <location>
        <begin position="386"/>
        <end position="419"/>
    </location>
</feature>
<dbReference type="Pfam" id="PF12704">
    <property type="entry name" value="MacB_PCD"/>
    <property type="match status" value="2"/>
</dbReference>
<keyword evidence="10" id="KW-1185">Reference proteome</keyword>
<dbReference type="GO" id="GO:0022857">
    <property type="term" value="F:transmembrane transporter activity"/>
    <property type="evidence" value="ECO:0007669"/>
    <property type="project" value="TreeGrafter"/>
</dbReference>
<evidence type="ECO:0000256" key="5">
    <source>
        <dbReference type="ARBA" id="ARBA00023136"/>
    </source>
</evidence>
<evidence type="ECO:0000313" key="10">
    <source>
        <dbReference type="Proteomes" id="UP001319080"/>
    </source>
</evidence>
<organism evidence="9 10">
    <name type="scientific">Dawidia cretensis</name>
    <dbReference type="NCBI Taxonomy" id="2782350"/>
    <lineage>
        <taxon>Bacteria</taxon>
        <taxon>Pseudomonadati</taxon>
        <taxon>Bacteroidota</taxon>
        <taxon>Cytophagia</taxon>
        <taxon>Cytophagales</taxon>
        <taxon>Chryseotaleaceae</taxon>
        <taxon>Dawidia</taxon>
    </lineage>
</organism>
<keyword evidence="3 6" id="KW-0812">Transmembrane</keyword>